<dbReference type="InterPro" id="IPR000014">
    <property type="entry name" value="PAS"/>
</dbReference>
<organism evidence="4 5">
    <name type="scientific">Methylopila jiangsuensis</name>
    <dbReference type="NCBI Taxonomy" id="586230"/>
    <lineage>
        <taxon>Bacteria</taxon>
        <taxon>Pseudomonadati</taxon>
        <taxon>Pseudomonadota</taxon>
        <taxon>Alphaproteobacteria</taxon>
        <taxon>Hyphomicrobiales</taxon>
        <taxon>Methylopilaceae</taxon>
        <taxon>Methylopila</taxon>
    </lineage>
</organism>
<dbReference type="InterPro" id="IPR004089">
    <property type="entry name" value="MCPsignal_dom"/>
</dbReference>
<dbReference type="AlphaFoldDB" id="A0A9W6JJU1"/>
<reference evidence="4" key="2">
    <citation type="submission" date="2023-01" db="EMBL/GenBank/DDBJ databases">
        <authorList>
            <person name="Sun Q."/>
            <person name="Evtushenko L."/>
        </authorList>
    </citation>
    <scope>NUCLEOTIDE SEQUENCE</scope>
    <source>
        <strain evidence="4">VKM B-2555</strain>
    </source>
</reference>
<dbReference type="SUPFAM" id="SSF58104">
    <property type="entry name" value="Methyl-accepting chemotaxis protein (MCP) signaling domain"/>
    <property type="match status" value="1"/>
</dbReference>
<sequence length="218" mass="23394">MSSSSGAPIDLGDYALSIGARIDGFLYRGLNSDDYAMVWVSNGFEALTGLDARRFVDTRAAFSDLIHPEDVAAVNAAVAEALATQGRWQISYRLKTPGGWRFVHETGGGCAADPDTGEVQYLDGIILDSSRLTDLAERLDSGRESVTLMHAAITEIFATLKTLRLLALNARIEAARAAEHGAGFNVVAQEMSALSATGESVMKRIETELSRLTDVVKI</sequence>
<dbReference type="Gene3D" id="1.10.287.950">
    <property type="entry name" value="Methyl-accepting chemotaxis protein"/>
    <property type="match status" value="1"/>
</dbReference>
<evidence type="ECO:0008006" key="6">
    <source>
        <dbReference type="Google" id="ProtNLM"/>
    </source>
</evidence>
<keyword evidence="1" id="KW-0807">Transducer</keyword>
<dbReference type="Proteomes" id="UP001143364">
    <property type="component" value="Unassembled WGS sequence"/>
</dbReference>
<dbReference type="EMBL" id="BSFK01000013">
    <property type="protein sequence ID" value="GLK77180.1"/>
    <property type="molecule type" value="Genomic_DNA"/>
</dbReference>
<name>A0A9W6JJU1_9HYPH</name>
<gene>
    <name evidence="4" type="ORF">GCM10008171_24340</name>
</gene>
<evidence type="ECO:0000259" key="2">
    <source>
        <dbReference type="PROSITE" id="PS50111"/>
    </source>
</evidence>
<evidence type="ECO:0000313" key="4">
    <source>
        <dbReference type="EMBL" id="GLK77180.1"/>
    </source>
</evidence>
<evidence type="ECO:0000259" key="3">
    <source>
        <dbReference type="PROSITE" id="PS50112"/>
    </source>
</evidence>
<evidence type="ECO:0000313" key="5">
    <source>
        <dbReference type="Proteomes" id="UP001143364"/>
    </source>
</evidence>
<dbReference type="Pfam" id="PF00015">
    <property type="entry name" value="MCPsignal"/>
    <property type="match status" value="1"/>
</dbReference>
<evidence type="ECO:0000256" key="1">
    <source>
        <dbReference type="PROSITE-ProRule" id="PRU00284"/>
    </source>
</evidence>
<dbReference type="GO" id="GO:0016020">
    <property type="term" value="C:membrane"/>
    <property type="evidence" value="ECO:0007669"/>
    <property type="project" value="InterPro"/>
</dbReference>
<feature type="domain" description="Methyl-accepting transducer" evidence="2">
    <location>
        <begin position="165"/>
        <end position="218"/>
    </location>
</feature>
<dbReference type="InterPro" id="IPR013655">
    <property type="entry name" value="PAS_fold_3"/>
</dbReference>
<reference evidence="4" key="1">
    <citation type="journal article" date="2014" name="Int. J. Syst. Evol. Microbiol.">
        <title>Complete genome sequence of Corynebacterium casei LMG S-19264T (=DSM 44701T), isolated from a smear-ripened cheese.</title>
        <authorList>
            <consortium name="US DOE Joint Genome Institute (JGI-PGF)"/>
            <person name="Walter F."/>
            <person name="Albersmeier A."/>
            <person name="Kalinowski J."/>
            <person name="Ruckert C."/>
        </authorList>
    </citation>
    <scope>NUCLEOTIDE SEQUENCE</scope>
    <source>
        <strain evidence="4">VKM B-2555</strain>
    </source>
</reference>
<dbReference type="Pfam" id="PF08447">
    <property type="entry name" value="PAS_3"/>
    <property type="match status" value="1"/>
</dbReference>
<dbReference type="InterPro" id="IPR035965">
    <property type="entry name" value="PAS-like_dom_sf"/>
</dbReference>
<feature type="domain" description="PAS" evidence="3">
    <location>
        <begin position="37"/>
        <end position="85"/>
    </location>
</feature>
<dbReference type="RefSeq" id="WP_271205039.1">
    <property type="nucleotide sequence ID" value="NZ_BSFK01000013.1"/>
</dbReference>
<dbReference type="PROSITE" id="PS50111">
    <property type="entry name" value="CHEMOTAXIS_TRANSDUC_2"/>
    <property type="match status" value="1"/>
</dbReference>
<protein>
    <recommendedName>
        <fullName evidence="6">Methyl-accepting chemotaxis sensory transducer with Pas/Pac sensor</fullName>
    </recommendedName>
</protein>
<dbReference type="Gene3D" id="3.30.450.20">
    <property type="entry name" value="PAS domain"/>
    <property type="match status" value="1"/>
</dbReference>
<accession>A0A9W6JJU1</accession>
<dbReference type="PROSITE" id="PS50112">
    <property type="entry name" value="PAS"/>
    <property type="match status" value="1"/>
</dbReference>
<keyword evidence="5" id="KW-1185">Reference proteome</keyword>
<dbReference type="SUPFAM" id="SSF55785">
    <property type="entry name" value="PYP-like sensor domain (PAS domain)"/>
    <property type="match status" value="1"/>
</dbReference>
<comment type="caution">
    <text evidence="4">The sequence shown here is derived from an EMBL/GenBank/DDBJ whole genome shotgun (WGS) entry which is preliminary data.</text>
</comment>
<proteinExistence type="predicted"/>
<dbReference type="GO" id="GO:0007165">
    <property type="term" value="P:signal transduction"/>
    <property type="evidence" value="ECO:0007669"/>
    <property type="project" value="UniProtKB-KW"/>
</dbReference>